<dbReference type="Proteomes" id="UP000886523">
    <property type="component" value="Unassembled WGS sequence"/>
</dbReference>
<proteinExistence type="predicted"/>
<organism evidence="1 2">
    <name type="scientific">Hydnum rufescens UP504</name>
    <dbReference type="NCBI Taxonomy" id="1448309"/>
    <lineage>
        <taxon>Eukaryota</taxon>
        <taxon>Fungi</taxon>
        <taxon>Dikarya</taxon>
        <taxon>Basidiomycota</taxon>
        <taxon>Agaricomycotina</taxon>
        <taxon>Agaricomycetes</taxon>
        <taxon>Cantharellales</taxon>
        <taxon>Hydnaceae</taxon>
        <taxon>Hydnum</taxon>
    </lineage>
</organism>
<name>A0A9P6ADI1_9AGAM</name>
<sequence>METSHNQPLRGMSVAVISMARGIYPSDPLHPSTLGSQYGRGSSPVVSSSMAAGENSWKHQPVMWADADGLIQDLPANSIHSGAPYMTVNDYETWSRHCQDNFMLDQRTYNDSKPVPVIRWIEWSVLFSNSRRPFQYTQQCPPNVDSIIYHRDQSSISRSWFANRDVGTLYPLDYTWIPTMYSSQMPYLGYISHTLDDPVAAHDVEVEQVSDGV</sequence>
<comment type="caution">
    <text evidence="1">The sequence shown here is derived from an EMBL/GenBank/DDBJ whole genome shotgun (WGS) entry which is preliminary data.</text>
</comment>
<reference evidence="1" key="1">
    <citation type="journal article" date="2020" name="Nat. Commun.">
        <title>Large-scale genome sequencing of mycorrhizal fungi provides insights into the early evolution of symbiotic traits.</title>
        <authorList>
            <person name="Miyauchi S."/>
            <person name="Kiss E."/>
            <person name="Kuo A."/>
            <person name="Drula E."/>
            <person name="Kohler A."/>
            <person name="Sanchez-Garcia M."/>
            <person name="Morin E."/>
            <person name="Andreopoulos B."/>
            <person name="Barry K.W."/>
            <person name="Bonito G."/>
            <person name="Buee M."/>
            <person name="Carver A."/>
            <person name="Chen C."/>
            <person name="Cichocki N."/>
            <person name="Clum A."/>
            <person name="Culley D."/>
            <person name="Crous P.W."/>
            <person name="Fauchery L."/>
            <person name="Girlanda M."/>
            <person name="Hayes R.D."/>
            <person name="Keri Z."/>
            <person name="LaButti K."/>
            <person name="Lipzen A."/>
            <person name="Lombard V."/>
            <person name="Magnuson J."/>
            <person name="Maillard F."/>
            <person name="Murat C."/>
            <person name="Nolan M."/>
            <person name="Ohm R.A."/>
            <person name="Pangilinan J."/>
            <person name="Pereira M.F."/>
            <person name="Perotto S."/>
            <person name="Peter M."/>
            <person name="Pfister S."/>
            <person name="Riley R."/>
            <person name="Sitrit Y."/>
            <person name="Stielow J.B."/>
            <person name="Szollosi G."/>
            <person name="Zifcakova L."/>
            <person name="Stursova M."/>
            <person name="Spatafora J.W."/>
            <person name="Tedersoo L."/>
            <person name="Vaario L.M."/>
            <person name="Yamada A."/>
            <person name="Yan M."/>
            <person name="Wang P."/>
            <person name="Xu J."/>
            <person name="Bruns T."/>
            <person name="Baldrian P."/>
            <person name="Vilgalys R."/>
            <person name="Dunand C."/>
            <person name="Henrissat B."/>
            <person name="Grigoriev I.V."/>
            <person name="Hibbett D."/>
            <person name="Nagy L.G."/>
            <person name="Martin F.M."/>
        </authorList>
    </citation>
    <scope>NUCLEOTIDE SEQUENCE</scope>
    <source>
        <strain evidence="1">UP504</strain>
    </source>
</reference>
<evidence type="ECO:0000313" key="2">
    <source>
        <dbReference type="Proteomes" id="UP000886523"/>
    </source>
</evidence>
<keyword evidence="2" id="KW-1185">Reference proteome</keyword>
<accession>A0A9P6ADI1</accession>
<evidence type="ECO:0000313" key="1">
    <source>
        <dbReference type="EMBL" id="KAF9502951.1"/>
    </source>
</evidence>
<protein>
    <submittedName>
        <fullName evidence="1">Uncharacterized protein</fullName>
    </submittedName>
</protein>
<dbReference type="EMBL" id="MU129506">
    <property type="protein sequence ID" value="KAF9502951.1"/>
    <property type="molecule type" value="Genomic_DNA"/>
</dbReference>
<gene>
    <name evidence="1" type="ORF">BS47DRAFT_1402909</name>
</gene>
<dbReference type="AlphaFoldDB" id="A0A9P6ADI1"/>